<evidence type="ECO:0000256" key="1">
    <source>
        <dbReference type="SAM" id="MobiDB-lite"/>
    </source>
</evidence>
<comment type="caution">
    <text evidence="2">The sequence shown here is derived from an EMBL/GenBank/DDBJ whole genome shotgun (WGS) entry which is preliminary data.</text>
</comment>
<proteinExistence type="predicted"/>
<keyword evidence="3" id="KW-1185">Reference proteome</keyword>
<organism evidence="2 3">
    <name type="scientific">Puccinia striiformis</name>
    <dbReference type="NCBI Taxonomy" id="27350"/>
    <lineage>
        <taxon>Eukaryota</taxon>
        <taxon>Fungi</taxon>
        <taxon>Dikarya</taxon>
        <taxon>Basidiomycota</taxon>
        <taxon>Pucciniomycotina</taxon>
        <taxon>Pucciniomycetes</taxon>
        <taxon>Pucciniales</taxon>
        <taxon>Pucciniaceae</taxon>
        <taxon>Puccinia</taxon>
    </lineage>
</organism>
<dbReference type="VEuPathDB" id="FungiDB:PSTT_02563"/>
<dbReference type="Proteomes" id="UP000239156">
    <property type="component" value="Unassembled WGS sequence"/>
</dbReference>
<dbReference type="EMBL" id="PKSL01000015">
    <property type="protein sequence ID" value="POW14920.1"/>
    <property type="molecule type" value="Genomic_DNA"/>
</dbReference>
<reference evidence="2" key="1">
    <citation type="submission" date="2017-12" db="EMBL/GenBank/DDBJ databases">
        <title>Gene loss provides genomic basis for host adaptation in cereal stripe rust fungi.</title>
        <authorList>
            <person name="Xia C."/>
        </authorList>
    </citation>
    <scope>NUCLEOTIDE SEQUENCE [LARGE SCALE GENOMIC DNA]</scope>
    <source>
        <strain evidence="2">93-210</strain>
    </source>
</reference>
<name>A0A2S4VZH3_9BASI</name>
<evidence type="ECO:0000313" key="3">
    <source>
        <dbReference type="Proteomes" id="UP000239156"/>
    </source>
</evidence>
<feature type="compositionally biased region" description="Basic and acidic residues" evidence="1">
    <location>
        <begin position="88"/>
        <end position="97"/>
    </location>
</feature>
<evidence type="ECO:0000313" key="2">
    <source>
        <dbReference type="EMBL" id="POW14920.1"/>
    </source>
</evidence>
<gene>
    <name evidence="2" type="ORF">PSTT_02563</name>
</gene>
<sequence>MTSQALSILSEAMIASNFTHPAMFSGDFEILEQSVAVPNRPGWFSNRSWLHLGGTTGTNEGYAEVTLMGYPTTTNTLEGGSPPGSPKPNKDLRECLHRGTGSGRSLASHRRLGQKPVPPSTWAGLLAHVTNSRAKKGDPLLVKGSNPLQI</sequence>
<accession>A0A2S4VZH3</accession>
<feature type="region of interest" description="Disordered" evidence="1">
    <location>
        <begin position="73"/>
        <end position="119"/>
    </location>
</feature>
<dbReference type="AlphaFoldDB" id="A0A2S4VZH3"/>
<protein>
    <submittedName>
        <fullName evidence="2">Uncharacterized protein</fullName>
    </submittedName>
</protein>